<sequence>MGRNAVVEKKQIYWVPTSNFAVSKTKIEWFGRSRHQHIWLSLIHEDRASHGPDFNFGCIQEAAGFSDGKGRLLDVCELLGLKLVRNSVNNLVDWLDCLDIVGDSCGRSAKLVEGIAYF</sequence>
<dbReference type="WBParaSite" id="nRc.2.0.1.t25531-RA">
    <property type="protein sequence ID" value="nRc.2.0.1.t25531-RA"/>
    <property type="gene ID" value="nRc.2.0.1.g25531"/>
</dbReference>
<evidence type="ECO:0000313" key="2">
    <source>
        <dbReference type="WBParaSite" id="nRc.2.0.1.t25531-RA"/>
    </source>
</evidence>
<keyword evidence="1" id="KW-1185">Reference proteome</keyword>
<accession>A0A915JHE1</accession>
<dbReference type="AlphaFoldDB" id="A0A915JHE1"/>
<proteinExistence type="predicted"/>
<reference evidence="2" key="1">
    <citation type="submission" date="2022-11" db="UniProtKB">
        <authorList>
            <consortium name="WormBaseParasite"/>
        </authorList>
    </citation>
    <scope>IDENTIFICATION</scope>
</reference>
<evidence type="ECO:0000313" key="1">
    <source>
        <dbReference type="Proteomes" id="UP000887565"/>
    </source>
</evidence>
<dbReference type="Proteomes" id="UP000887565">
    <property type="component" value="Unplaced"/>
</dbReference>
<name>A0A915JHE1_ROMCU</name>
<organism evidence="1 2">
    <name type="scientific">Romanomermis culicivorax</name>
    <name type="common">Nematode worm</name>
    <dbReference type="NCBI Taxonomy" id="13658"/>
    <lineage>
        <taxon>Eukaryota</taxon>
        <taxon>Metazoa</taxon>
        <taxon>Ecdysozoa</taxon>
        <taxon>Nematoda</taxon>
        <taxon>Enoplea</taxon>
        <taxon>Dorylaimia</taxon>
        <taxon>Mermithida</taxon>
        <taxon>Mermithoidea</taxon>
        <taxon>Mermithidae</taxon>
        <taxon>Romanomermis</taxon>
    </lineage>
</organism>
<protein>
    <submittedName>
        <fullName evidence="2">Uncharacterized protein</fullName>
    </submittedName>
</protein>